<keyword evidence="1" id="KW-0472">Membrane</keyword>
<dbReference type="Proteomes" id="UP000825381">
    <property type="component" value="Chromosome"/>
</dbReference>
<dbReference type="EMBL" id="CP080429">
    <property type="protein sequence ID" value="QYJ69085.1"/>
    <property type="molecule type" value="Genomic_DNA"/>
</dbReference>
<evidence type="ECO:0000256" key="1">
    <source>
        <dbReference type="SAM" id="Phobius"/>
    </source>
</evidence>
<keyword evidence="3" id="KW-1185">Reference proteome</keyword>
<dbReference type="InterPro" id="IPR046166">
    <property type="entry name" value="DUF6168"/>
</dbReference>
<name>A0ABX8VE16_9FLAO</name>
<evidence type="ECO:0000313" key="2">
    <source>
        <dbReference type="EMBL" id="QYJ69085.1"/>
    </source>
</evidence>
<feature type="transmembrane region" description="Helical" evidence="1">
    <location>
        <begin position="38"/>
        <end position="62"/>
    </location>
</feature>
<feature type="transmembrane region" description="Helical" evidence="1">
    <location>
        <begin position="7"/>
        <end position="26"/>
    </location>
</feature>
<feature type="transmembrane region" description="Helical" evidence="1">
    <location>
        <begin position="105"/>
        <end position="123"/>
    </location>
</feature>
<keyword evidence="1" id="KW-0812">Transmembrane</keyword>
<dbReference type="RefSeq" id="WP_220641421.1">
    <property type="nucleotide sequence ID" value="NZ_CP080429.1"/>
</dbReference>
<feature type="transmembrane region" description="Helical" evidence="1">
    <location>
        <begin position="74"/>
        <end position="93"/>
    </location>
</feature>
<keyword evidence="1" id="KW-1133">Transmembrane helix</keyword>
<gene>
    <name evidence="2" type="ORF">K1I41_04135</name>
</gene>
<proteinExistence type="predicted"/>
<reference evidence="2 3" key="1">
    <citation type="submission" date="2021-07" db="EMBL/GenBank/DDBJ databases">
        <title>Flavobacterium WSW3-B6 sp.nov, isolated from seaweed.</title>
        <authorList>
            <person name="Muhammad N."/>
            <person name="Ho H."/>
            <person name="Lee Y.-J."/>
            <person name="Nguyen T."/>
            <person name="Ho J."/>
            <person name="Kim S.-G."/>
        </authorList>
    </citation>
    <scope>NUCLEOTIDE SEQUENCE [LARGE SCALE GENOMIC DNA]</scope>
    <source>
        <strain evidence="2 3">WSW3-B6</strain>
    </source>
</reference>
<protein>
    <submittedName>
        <fullName evidence="2">Uncharacterized protein</fullName>
    </submittedName>
</protein>
<dbReference type="Pfam" id="PF19665">
    <property type="entry name" value="DUF6168"/>
    <property type="match status" value="1"/>
</dbReference>
<sequence length="129" mass="14620">MKKHIGIFVATTLIAAVLLVANILIYEQPELQATKQTFIYALPTMYLFFFGFTVAILVALIITGKKSKEQIGYVFLFLTATKMGLSYLFARPILNKVVDDPTEKINFLVVFILFLAIEAYYTARLLNNK</sequence>
<evidence type="ECO:0000313" key="3">
    <source>
        <dbReference type="Proteomes" id="UP000825381"/>
    </source>
</evidence>
<organism evidence="2 3">
    <name type="scientific">Flavobacterium litorale</name>
    <dbReference type="NCBI Taxonomy" id="2856519"/>
    <lineage>
        <taxon>Bacteria</taxon>
        <taxon>Pseudomonadati</taxon>
        <taxon>Bacteroidota</taxon>
        <taxon>Flavobacteriia</taxon>
        <taxon>Flavobacteriales</taxon>
        <taxon>Flavobacteriaceae</taxon>
        <taxon>Flavobacterium</taxon>
    </lineage>
</organism>
<accession>A0ABX8VE16</accession>